<dbReference type="Proteomes" id="UP000041247">
    <property type="component" value="Unassembled WGS sequence"/>
</dbReference>
<accession>A0A0K2ZJX4</accession>
<sequence length="360" mass="40494">MDAPGRLGRSGARGVSQMRWPLPVEPQEDELLSSFLVRAAQRHGLSPYRFCAFHFPGVPVWNRDIDRSASDALIAAVAVKAGLSPVRVAQMTLRGAEAKLSKGVVRGSDSWINRVGIYHRLRRGWGLQYCPDCLAERPVLCRAWRMSSMVVCSRHRRFLQDACPHCDAPLAIHRQMLSVQLCHHCSRMLGRIPQDPSVPIDTLLRAQSYFERALHGGIAEIGGQTVCCEDLFQGARVLASLLAPRSPSLRAPAGHHRRSLELARVQARADVVLRVAEVLASWPLGFKRIAKDQHLTQRSFVRNSLPDWLRSAVEELPVGRTRHAMPRKRHALRAKLEQDRRRNTDWRTTRAALLWQAAGK</sequence>
<dbReference type="AlphaFoldDB" id="A0A0K2ZJX4"/>
<dbReference type="Pfam" id="PF06527">
    <property type="entry name" value="TniQ"/>
    <property type="match status" value="1"/>
</dbReference>
<dbReference type="InterPro" id="IPR009492">
    <property type="entry name" value="TniQ"/>
</dbReference>
<evidence type="ECO:0000259" key="1">
    <source>
        <dbReference type="Pfam" id="PF06527"/>
    </source>
</evidence>
<reference evidence="2 3" key="1">
    <citation type="submission" date="2015-07" db="EMBL/GenBank/DDBJ databases">
        <authorList>
            <person name="Noorani M."/>
        </authorList>
    </citation>
    <scope>NUCLEOTIDE SEQUENCE [LARGE SCALE GENOMIC DNA]</scope>
    <source>
        <strain evidence="2">LMG728</strain>
    </source>
</reference>
<protein>
    <recommendedName>
        <fullName evidence="1">TniQ domain-containing protein</fullName>
    </recommendedName>
</protein>
<dbReference type="RefSeq" id="WP_053840340.1">
    <property type="nucleotide sequence ID" value="NZ_CP076250.1"/>
</dbReference>
<evidence type="ECO:0000313" key="2">
    <source>
        <dbReference type="EMBL" id="CTP86046.1"/>
    </source>
</evidence>
<evidence type="ECO:0000313" key="3">
    <source>
        <dbReference type="Proteomes" id="UP000041247"/>
    </source>
</evidence>
<feature type="domain" description="TniQ" evidence="1">
    <location>
        <begin position="22"/>
        <end position="159"/>
    </location>
</feature>
<name>A0A0K2ZJX4_9XANT</name>
<dbReference type="EMBL" id="CXOK01000027">
    <property type="protein sequence ID" value="CTP86046.1"/>
    <property type="molecule type" value="Genomic_DNA"/>
</dbReference>
<gene>
    <name evidence="2" type="ORF">XTPLMG728_1090</name>
</gene>
<organism evidence="2 3">
    <name type="scientific">Xanthomonas graminis pv. poae</name>
    <dbReference type="NCBI Taxonomy" id="227946"/>
    <lineage>
        <taxon>Bacteria</taxon>
        <taxon>Pseudomonadati</taxon>
        <taxon>Pseudomonadota</taxon>
        <taxon>Gammaproteobacteria</taxon>
        <taxon>Lysobacterales</taxon>
        <taxon>Lysobacteraceae</taxon>
        <taxon>Xanthomonas</taxon>
        <taxon>Xanthomonas translucens group</taxon>
        <taxon>Xanthomonas graminis</taxon>
    </lineage>
</organism>
<proteinExistence type="predicted"/>